<dbReference type="InterPro" id="IPR013103">
    <property type="entry name" value="RVT_2"/>
</dbReference>
<feature type="domain" description="Reverse transcriptase Ty1/copia-type" evidence="1">
    <location>
        <begin position="135"/>
        <end position="266"/>
    </location>
</feature>
<dbReference type="Pfam" id="PF07727">
    <property type="entry name" value="RVT_2"/>
    <property type="match status" value="1"/>
</dbReference>
<organism evidence="3 4">
    <name type="scientific">Escallonia rubra</name>
    <dbReference type="NCBI Taxonomy" id="112253"/>
    <lineage>
        <taxon>Eukaryota</taxon>
        <taxon>Viridiplantae</taxon>
        <taxon>Streptophyta</taxon>
        <taxon>Embryophyta</taxon>
        <taxon>Tracheophyta</taxon>
        <taxon>Spermatophyta</taxon>
        <taxon>Magnoliopsida</taxon>
        <taxon>eudicotyledons</taxon>
        <taxon>Gunneridae</taxon>
        <taxon>Pentapetalae</taxon>
        <taxon>asterids</taxon>
        <taxon>campanulids</taxon>
        <taxon>Escalloniales</taxon>
        <taxon>Escalloniaceae</taxon>
        <taxon>Escallonia</taxon>
    </lineage>
</organism>
<comment type="caution">
    <text evidence="3">The sequence shown here is derived from an EMBL/GenBank/DDBJ whole genome shotgun (WGS) entry which is preliminary data.</text>
</comment>
<dbReference type="SUPFAM" id="SSF56672">
    <property type="entry name" value="DNA/RNA polymerases"/>
    <property type="match status" value="1"/>
</dbReference>
<proteinExistence type="predicted"/>
<evidence type="ECO:0000259" key="2">
    <source>
        <dbReference type="Pfam" id="PF25597"/>
    </source>
</evidence>
<evidence type="ECO:0008006" key="5">
    <source>
        <dbReference type="Google" id="ProtNLM"/>
    </source>
</evidence>
<evidence type="ECO:0000313" key="4">
    <source>
        <dbReference type="Proteomes" id="UP001187471"/>
    </source>
</evidence>
<dbReference type="EMBL" id="JAVXUO010000320">
    <property type="protein sequence ID" value="KAK2993389.1"/>
    <property type="molecule type" value="Genomic_DNA"/>
</dbReference>
<reference evidence="3" key="1">
    <citation type="submission" date="2022-12" db="EMBL/GenBank/DDBJ databases">
        <title>Draft genome assemblies for two species of Escallonia (Escalloniales).</title>
        <authorList>
            <person name="Chanderbali A."/>
            <person name="Dervinis C."/>
            <person name="Anghel I."/>
            <person name="Soltis D."/>
            <person name="Soltis P."/>
            <person name="Zapata F."/>
        </authorList>
    </citation>
    <scope>NUCLEOTIDE SEQUENCE</scope>
    <source>
        <strain evidence="3">UCBG92.1500</strain>
        <tissue evidence="3">Leaf</tissue>
    </source>
</reference>
<name>A0AA88UQ89_9ASTE</name>
<evidence type="ECO:0000313" key="3">
    <source>
        <dbReference type="EMBL" id="KAK2993389.1"/>
    </source>
</evidence>
<evidence type="ECO:0000259" key="1">
    <source>
        <dbReference type="Pfam" id="PF07727"/>
    </source>
</evidence>
<accession>A0AA88UQ89</accession>
<feature type="domain" description="Retroviral polymerase SH3-like" evidence="2">
    <location>
        <begin position="3"/>
        <end position="41"/>
    </location>
</feature>
<dbReference type="AlphaFoldDB" id="A0AA88UQ89"/>
<sequence>MAYNDESKGYRLYISETKELIVFRDVIFDETKAWNWNKDKTQVQPIFEEFEGVRQEGQGLAVPLDAGSESPWSDQRFTVSGITNSPVRKIRPLQDIYESSNVTFIACEPHNFQDAGKEDVWKKAMDEEMNMIRKNGTWQLVDKPNDKEIIGLKWVYKTKLNEDGSLQKYKVRFVAKGFAQQPKIDFNETFSPVACMETIRTVLALVAQLGLLVFQQDVKSAFLNGELEEEVYVEQPQGYVIRGQEDKVFRVKKALYGLKQAPRAWNI</sequence>
<dbReference type="InterPro" id="IPR043502">
    <property type="entry name" value="DNA/RNA_pol_sf"/>
</dbReference>
<keyword evidence="4" id="KW-1185">Reference proteome</keyword>
<dbReference type="Proteomes" id="UP001187471">
    <property type="component" value="Unassembled WGS sequence"/>
</dbReference>
<dbReference type="Pfam" id="PF25597">
    <property type="entry name" value="SH3_retrovirus"/>
    <property type="match status" value="1"/>
</dbReference>
<dbReference type="InterPro" id="IPR057670">
    <property type="entry name" value="SH3_retrovirus"/>
</dbReference>
<protein>
    <recommendedName>
        <fullName evidence="5">Reverse transcriptase</fullName>
    </recommendedName>
</protein>
<gene>
    <name evidence="3" type="ORF">RJ640_000711</name>
</gene>